<keyword evidence="3" id="KW-0812">Transmembrane</keyword>
<proteinExistence type="predicted"/>
<dbReference type="RefSeq" id="WP_354219719.1">
    <property type="nucleotide sequence ID" value="NZ_JBEPMX010000005.1"/>
</dbReference>
<organism evidence="4 5">
    <name type="scientific">Alkalibacillus flavidus</name>
    <dbReference type="NCBI Taxonomy" id="546021"/>
    <lineage>
        <taxon>Bacteria</taxon>
        <taxon>Bacillati</taxon>
        <taxon>Bacillota</taxon>
        <taxon>Bacilli</taxon>
        <taxon>Bacillales</taxon>
        <taxon>Bacillaceae</taxon>
        <taxon>Alkalibacillus</taxon>
    </lineage>
</organism>
<dbReference type="EMBL" id="JBEPMX010000005">
    <property type="protein sequence ID" value="MET3683126.1"/>
    <property type="molecule type" value="Genomic_DNA"/>
</dbReference>
<name>A0ABV2KX36_9BACI</name>
<keyword evidence="5" id="KW-1185">Reference proteome</keyword>
<evidence type="ECO:0000313" key="4">
    <source>
        <dbReference type="EMBL" id="MET3683126.1"/>
    </source>
</evidence>
<keyword evidence="2" id="KW-0178">Competence</keyword>
<feature type="transmembrane region" description="Helical" evidence="3">
    <location>
        <begin position="12"/>
        <end position="35"/>
    </location>
</feature>
<evidence type="ECO:0000256" key="2">
    <source>
        <dbReference type="ARBA" id="ARBA00023287"/>
    </source>
</evidence>
<protein>
    <submittedName>
        <fullName evidence="4">Type II secretory pathway component PulJ</fullName>
    </submittedName>
</protein>
<comment type="subcellular location">
    <subcellularLocation>
        <location evidence="1">Cell surface</location>
    </subcellularLocation>
</comment>
<reference evidence="4 5" key="1">
    <citation type="submission" date="2024-06" db="EMBL/GenBank/DDBJ databases">
        <title>Genomic Encyclopedia of Type Strains, Phase IV (KMG-IV): sequencing the most valuable type-strain genomes for metagenomic binning, comparative biology and taxonomic classification.</title>
        <authorList>
            <person name="Goeker M."/>
        </authorList>
    </citation>
    <scope>NUCLEOTIDE SEQUENCE [LARGE SCALE GENOMIC DNA]</scope>
    <source>
        <strain evidence="4 5">DSM 23520</strain>
    </source>
</reference>
<dbReference type="Pfam" id="PF07963">
    <property type="entry name" value="N_methyl"/>
    <property type="match status" value="1"/>
</dbReference>
<evidence type="ECO:0000256" key="1">
    <source>
        <dbReference type="ARBA" id="ARBA00004241"/>
    </source>
</evidence>
<dbReference type="PROSITE" id="PS00409">
    <property type="entry name" value="PROKAR_NTER_METHYL"/>
    <property type="match status" value="1"/>
</dbReference>
<accession>A0ABV2KX36</accession>
<keyword evidence="3" id="KW-0472">Membrane</keyword>
<comment type="caution">
    <text evidence="4">The sequence shown here is derived from an EMBL/GenBank/DDBJ whole genome shotgun (WGS) entry which is preliminary data.</text>
</comment>
<sequence>MIQKIIKNEEGVSLVEVLGALVILSIILIGFFTMFTQTSSMQNVTEDDIKATNLMNIVINDVKDLSLSTDDIGNYNSFDNLPSVQSDGTLTSNDQFYVEIMITEEPQSTNLLKATIKLFNENDQQLTKTYAYVEVDNND</sequence>
<dbReference type="Proteomes" id="UP001549167">
    <property type="component" value="Unassembled WGS sequence"/>
</dbReference>
<gene>
    <name evidence="4" type="ORF">ABID56_001217</name>
</gene>
<keyword evidence="3" id="KW-1133">Transmembrane helix</keyword>
<evidence type="ECO:0000313" key="5">
    <source>
        <dbReference type="Proteomes" id="UP001549167"/>
    </source>
</evidence>
<dbReference type="InterPro" id="IPR012902">
    <property type="entry name" value="N_methyl_site"/>
</dbReference>
<evidence type="ECO:0000256" key="3">
    <source>
        <dbReference type="SAM" id="Phobius"/>
    </source>
</evidence>